<dbReference type="Proteomes" id="UP000799444">
    <property type="component" value="Unassembled WGS sequence"/>
</dbReference>
<feature type="compositionally biased region" description="Polar residues" evidence="1">
    <location>
        <begin position="524"/>
        <end position="539"/>
    </location>
</feature>
<feature type="compositionally biased region" description="Polar residues" evidence="1">
    <location>
        <begin position="131"/>
        <end position="141"/>
    </location>
</feature>
<feature type="transmembrane region" description="Helical" evidence="2">
    <location>
        <begin position="197"/>
        <end position="215"/>
    </location>
</feature>
<dbReference type="AlphaFoldDB" id="A0A9P4RCR2"/>
<dbReference type="GO" id="GO:0005935">
    <property type="term" value="C:cellular bud neck"/>
    <property type="evidence" value="ECO:0007669"/>
    <property type="project" value="TreeGrafter"/>
</dbReference>
<name>A0A9P4RCR2_9PLEO</name>
<reference evidence="3" key="1">
    <citation type="journal article" date="2020" name="Stud. Mycol.">
        <title>101 Dothideomycetes genomes: a test case for predicting lifestyles and emergence of pathogens.</title>
        <authorList>
            <person name="Haridas S."/>
            <person name="Albert R."/>
            <person name="Binder M."/>
            <person name="Bloem J."/>
            <person name="Labutti K."/>
            <person name="Salamov A."/>
            <person name="Andreopoulos B."/>
            <person name="Baker S."/>
            <person name="Barry K."/>
            <person name="Bills G."/>
            <person name="Bluhm B."/>
            <person name="Cannon C."/>
            <person name="Castanera R."/>
            <person name="Culley D."/>
            <person name="Daum C."/>
            <person name="Ezra D."/>
            <person name="Gonzalez J."/>
            <person name="Henrissat B."/>
            <person name="Kuo A."/>
            <person name="Liang C."/>
            <person name="Lipzen A."/>
            <person name="Lutzoni F."/>
            <person name="Magnuson J."/>
            <person name="Mondo S."/>
            <person name="Nolan M."/>
            <person name="Ohm R."/>
            <person name="Pangilinan J."/>
            <person name="Park H.-J."/>
            <person name="Ramirez L."/>
            <person name="Alfaro M."/>
            <person name="Sun H."/>
            <person name="Tritt A."/>
            <person name="Yoshinaga Y."/>
            <person name="Zwiers L.-H."/>
            <person name="Turgeon B."/>
            <person name="Goodwin S."/>
            <person name="Spatafora J."/>
            <person name="Crous P."/>
            <person name="Grigoriev I."/>
        </authorList>
    </citation>
    <scope>NUCLEOTIDE SEQUENCE</scope>
    <source>
        <strain evidence="3">CBS 125425</strain>
    </source>
</reference>
<dbReference type="EMBL" id="ML996098">
    <property type="protein sequence ID" value="KAF2741203.1"/>
    <property type="molecule type" value="Genomic_DNA"/>
</dbReference>
<dbReference type="OrthoDB" id="5401332at2759"/>
<protein>
    <recommendedName>
        <fullName evidence="5">Fibroin-3 related protein</fullName>
    </recommendedName>
</protein>
<keyword evidence="2" id="KW-0472">Membrane</keyword>
<gene>
    <name evidence="3" type="ORF">EJ04DRAFT_117378</name>
</gene>
<evidence type="ECO:0000256" key="2">
    <source>
        <dbReference type="SAM" id="Phobius"/>
    </source>
</evidence>
<feature type="compositionally biased region" description="Polar residues" evidence="1">
    <location>
        <begin position="380"/>
        <end position="393"/>
    </location>
</feature>
<evidence type="ECO:0000313" key="4">
    <source>
        <dbReference type="Proteomes" id="UP000799444"/>
    </source>
</evidence>
<dbReference type="InterPro" id="IPR037504">
    <property type="entry name" value="PSI_induc_2"/>
</dbReference>
<dbReference type="PANTHER" id="PTHR40018">
    <property type="entry name" value="[PSI+] INDUCTION PROTEIN 2"/>
    <property type="match status" value="1"/>
</dbReference>
<dbReference type="PANTHER" id="PTHR40018:SF1">
    <property type="entry name" value="[PSI+] INDUCTION PROTEIN 2"/>
    <property type="match status" value="1"/>
</dbReference>
<keyword evidence="2" id="KW-0812">Transmembrane</keyword>
<keyword evidence="4" id="KW-1185">Reference proteome</keyword>
<feature type="region of interest" description="Disordered" evidence="1">
    <location>
        <begin position="130"/>
        <end position="154"/>
    </location>
</feature>
<evidence type="ECO:0000256" key="1">
    <source>
        <dbReference type="SAM" id="MobiDB-lite"/>
    </source>
</evidence>
<feature type="compositionally biased region" description="Low complexity" evidence="1">
    <location>
        <begin position="511"/>
        <end position="523"/>
    </location>
</feature>
<sequence>MWAGWRGRARRNSVLQVARNSAANEEQTEQSRSGEVCAPGEIGGTVGAAPDRRESCATAAQAILACSSQPRSLTLIEAPRPIVISHRGPVHLLLSLVLCTALLSCGGLNHHFTCSSLCHPPSTFVPGRPTTRPSSLCQRTQPPQPGVHEVPPSSAPPSARLVRANMPSLLAARNPLSDAKNTLSSWDNCMAKNYCKWPVIVAIVVGSLIILSIVLCVARCICCGAECACCCFKCCGGCCGGSGRKGGHKRMNSTAAPPPPVYPSYGMPPAPPPAPVNEQYRPHAVPTYRGVEPERPKFATFDASAKPANEDALPAMPSWSDATSYKVEETVLPEKKGDLEMDRLDQTGAAAVGAGRISPGRSPVQRSPTADSYGFPPGYQNDSFVSAQRNSPGPYTDQYGQHRDDYNGNQSLSPVYGARAGYAQNQQHGRRSPGQGYNRQYNAPSPGPRRSPTQPNMYGDEYGNGYGMSNYGPDVGREPSPASYQNDSYAPAPVRKQSPPYSNPSPVASHPPALMAPAAPAYPGQQTYHTEDAAQTSKPTYRAFTPAQDQYGGAQRAPGDQSWKEV</sequence>
<keyword evidence="2" id="KW-1133">Transmembrane helix</keyword>
<comment type="caution">
    <text evidence="3">The sequence shown here is derived from an EMBL/GenBank/DDBJ whole genome shotgun (WGS) entry which is preliminary data.</text>
</comment>
<evidence type="ECO:0000313" key="3">
    <source>
        <dbReference type="EMBL" id="KAF2741203.1"/>
    </source>
</evidence>
<feature type="region of interest" description="Disordered" evidence="1">
    <location>
        <begin position="351"/>
        <end position="566"/>
    </location>
</feature>
<dbReference type="GO" id="GO:0005886">
    <property type="term" value="C:plasma membrane"/>
    <property type="evidence" value="ECO:0007669"/>
    <property type="project" value="TreeGrafter"/>
</dbReference>
<accession>A0A9P4RCR2</accession>
<proteinExistence type="predicted"/>
<organism evidence="3 4">
    <name type="scientific">Polyplosphaeria fusca</name>
    <dbReference type="NCBI Taxonomy" id="682080"/>
    <lineage>
        <taxon>Eukaryota</taxon>
        <taxon>Fungi</taxon>
        <taxon>Dikarya</taxon>
        <taxon>Ascomycota</taxon>
        <taxon>Pezizomycotina</taxon>
        <taxon>Dothideomycetes</taxon>
        <taxon>Pleosporomycetidae</taxon>
        <taxon>Pleosporales</taxon>
        <taxon>Tetraplosphaeriaceae</taxon>
        <taxon>Polyplosphaeria</taxon>
    </lineage>
</organism>
<evidence type="ECO:0008006" key="5">
    <source>
        <dbReference type="Google" id="ProtNLM"/>
    </source>
</evidence>